<dbReference type="KEGG" id="ipa:Isop_0260"/>
<name>E8QWH0_ISOPI</name>
<dbReference type="Gene3D" id="1.10.150.320">
    <property type="entry name" value="Photosystem II 12 kDa extrinsic protein"/>
    <property type="match status" value="1"/>
</dbReference>
<dbReference type="EMBL" id="CP002353">
    <property type="protein sequence ID" value="ADV60857.1"/>
    <property type="molecule type" value="Genomic_DNA"/>
</dbReference>
<keyword evidence="3" id="KW-0238">DNA-binding</keyword>
<dbReference type="SMART" id="SM00278">
    <property type="entry name" value="HhH1"/>
    <property type="match status" value="2"/>
</dbReference>
<evidence type="ECO:0000313" key="4">
    <source>
        <dbReference type="Proteomes" id="UP000008631"/>
    </source>
</evidence>
<dbReference type="InParanoid" id="E8QWH0"/>
<evidence type="ECO:0000259" key="2">
    <source>
        <dbReference type="SMART" id="SM00278"/>
    </source>
</evidence>
<feature type="domain" description="Helix-hairpin-helix DNA-binding motif class 1" evidence="2">
    <location>
        <begin position="176"/>
        <end position="195"/>
    </location>
</feature>
<dbReference type="OrthoDB" id="9790239at2"/>
<organism evidence="3 4">
    <name type="scientific">Isosphaera pallida (strain ATCC 43644 / DSM 9630 / IS1B)</name>
    <dbReference type="NCBI Taxonomy" id="575540"/>
    <lineage>
        <taxon>Bacteria</taxon>
        <taxon>Pseudomonadati</taxon>
        <taxon>Planctomycetota</taxon>
        <taxon>Planctomycetia</taxon>
        <taxon>Isosphaerales</taxon>
        <taxon>Isosphaeraceae</taxon>
        <taxon>Isosphaera</taxon>
    </lineage>
</organism>
<accession>E8QWH0</accession>
<dbReference type="eggNOG" id="COG1555">
    <property type="taxonomic scope" value="Bacteria"/>
</dbReference>
<dbReference type="GO" id="GO:0003677">
    <property type="term" value="F:DNA binding"/>
    <property type="evidence" value="ECO:0007669"/>
    <property type="project" value="UniProtKB-KW"/>
</dbReference>
<evidence type="ECO:0000313" key="3">
    <source>
        <dbReference type="EMBL" id="ADV60857.1"/>
    </source>
</evidence>
<dbReference type="GO" id="GO:0015627">
    <property type="term" value="C:type II protein secretion system complex"/>
    <property type="evidence" value="ECO:0007669"/>
    <property type="project" value="TreeGrafter"/>
</dbReference>
<dbReference type="PANTHER" id="PTHR21180:SF32">
    <property type="entry name" value="ENDONUCLEASE_EXONUCLEASE_PHOSPHATASE FAMILY DOMAIN-CONTAINING PROTEIN 1"/>
    <property type="match status" value="1"/>
</dbReference>
<dbReference type="HOGENOM" id="CLU_1287403_0_0_0"/>
<proteinExistence type="predicted"/>
<dbReference type="InterPro" id="IPR003583">
    <property type="entry name" value="Hlx-hairpin-Hlx_DNA-bd_motif"/>
</dbReference>
<dbReference type="Proteomes" id="UP000008631">
    <property type="component" value="Chromosome"/>
</dbReference>
<dbReference type="STRING" id="575540.Isop_0260"/>
<dbReference type="AlphaFoldDB" id="E8QWH0"/>
<dbReference type="GO" id="GO:0006281">
    <property type="term" value="P:DNA repair"/>
    <property type="evidence" value="ECO:0007669"/>
    <property type="project" value="InterPro"/>
</dbReference>
<dbReference type="InterPro" id="IPR051675">
    <property type="entry name" value="Endo/Exo/Phosphatase_dom_1"/>
</dbReference>
<dbReference type="PANTHER" id="PTHR21180">
    <property type="entry name" value="ENDONUCLEASE/EXONUCLEASE/PHOSPHATASE FAMILY DOMAIN-CONTAINING PROTEIN 1"/>
    <property type="match status" value="1"/>
</dbReference>
<reference key="1">
    <citation type="submission" date="2010-11" db="EMBL/GenBank/DDBJ databases">
        <title>The complete sequence of chromosome of Isophaera pallida ATCC 43644.</title>
        <authorList>
            <consortium name="US DOE Joint Genome Institute (JGI-PGF)"/>
            <person name="Lucas S."/>
            <person name="Copeland A."/>
            <person name="Lapidus A."/>
            <person name="Bruce D."/>
            <person name="Goodwin L."/>
            <person name="Pitluck S."/>
            <person name="Kyrpides N."/>
            <person name="Mavromatis K."/>
            <person name="Pagani I."/>
            <person name="Ivanova N."/>
            <person name="Saunders E."/>
            <person name="Brettin T."/>
            <person name="Detter J.C."/>
            <person name="Han C."/>
            <person name="Tapia R."/>
            <person name="Land M."/>
            <person name="Hauser L."/>
            <person name="Markowitz V."/>
            <person name="Cheng J.-F."/>
            <person name="Hugenholtz P."/>
            <person name="Woyke T."/>
            <person name="Wu D."/>
            <person name="Eisen J.A."/>
        </authorList>
    </citation>
    <scope>NUCLEOTIDE SEQUENCE</scope>
    <source>
        <strain>ATCC 43644</strain>
    </source>
</reference>
<protein>
    <submittedName>
        <fullName evidence="3">Helix-hairpin-helix DNA-binding class 1</fullName>
    </submittedName>
</protein>
<feature type="region of interest" description="Disordered" evidence="1">
    <location>
        <begin position="108"/>
        <end position="133"/>
    </location>
</feature>
<dbReference type="Pfam" id="PF12836">
    <property type="entry name" value="HHH_3"/>
    <property type="match status" value="1"/>
</dbReference>
<dbReference type="GO" id="GO:0015628">
    <property type="term" value="P:protein secretion by the type II secretion system"/>
    <property type="evidence" value="ECO:0007669"/>
    <property type="project" value="TreeGrafter"/>
</dbReference>
<feature type="compositionally biased region" description="Basic and acidic residues" evidence="1">
    <location>
        <begin position="116"/>
        <end position="129"/>
    </location>
</feature>
<sequence>MIDESIDRATDGVTAAAPWRGKASPTWFEESGGLARRERLTVTILAGLCLGGLAISWARGLWQEALVGGTESAVTVGRDQASSKSSFAWERDERTVFREEGEPLQPRLGLATLDSGGRDAAKAEHKEESPPETAINRLDLNQANAIELQGLPGIGPVLAQRILAERVRGPFQSLEDLAERVRGIGPRTVERLRPWIVCSPSRPATAQVNGEARP</sequence>
<feature type="domain" description="Helix-hairpin-helix DNA-binding motif class 1" evidence="2">
    <location>
        <begin position="146"/>
        <end position="165"/>
    </location>
</feature>
<dbReference type="InterPro" id="IPR010994">
    <property type="entry name" value="RuvA_2-like"/>
</dbReference>
<gene>
    <name evidence="3" type="ordered locus">Isop_0260</name>
</gene>
<keyword evidence="4" id="KW-1185">Reference proteome</keyword>
<dbReference type="SUPFAM" id="SSF47781">
    <property type="entry name" value="RuvA domain 2-like"/>
    <property type="match status" value="1"/>
</dbReference>
<evidence type="ECO:0000256" key="1">
    <source>
        <dbReference type="SAM" id="MobiDB-lite"/>
    </source>
</evidence>
<reference evidence="3 4" key="2">
    <citation type="journal article" date="2011" name="Stand. Genomic Sci.">
        <title>Complete genome sequence of Isosphaera pallida type strain (IS1B).</title>
        <authorList>
            <consortium name="US DOE Joint Genome Institute (JGI-PGF)"/>
            <person name="Goker M."/>
            <person name="Cleland D."/>
            <person name="Saunders E."/>
            <person name="Lapidus A."/>
            <person name="Nolan M."/>
            <person name="Lucas S."/>
            <person name="Hammon N."/>
            <person name="Deshpande S."/>
            <person name="Cheng J.F."/>
            <person name="Tapia R."/>
            <person name="Han C."/>
            <person name="Goodwin L."/>
            <person name="Pitluck S."/>
            <person name="Liolios K."/>
            <person name="Pagani I."/>
            <person name="Ivanova N."/>
            <person name="Mavromatis K."/>
            <person name="Pati A."/>
            <person name="Chen A."/>
            <person name="Palaniappan K."/>
            <person name="Land M."/>
            <person name="Hauser L."/>
            <person name="Chang Y.J."/>
            <person name="Jeffries C.D."/>
            <person name="Detter J.C."/>
            <person name="Beck B."/>
            <person name="Woyke T."/>
            <person name="Bristow J."/>
            <person name="Eisen J.A."/>
            <person name="Markowitz V."/>
            <person name="Hugenholtz P."/>
            <person name="Kyrpides N.C."/>
            <person name="Klenk H.P."/>
        </authorList>
    </citation>
    <scope>NUCLEOTIDE SEQUENCE [LARGE SCALE GENOMIC DNA]</scope>
    <source>
        <strain evidence="4">ATCC 43644 / DSM 9630 / IS1B</strain>
    </source>
</reference>